<dbReference type="EMBL" id="QMFB01000009">
    <property type="protein sequence ID" value="RAV20250.1"/>
    <property type="molecule type" value="Genomic_DNA"/>
</dbReference>
<evidence type="ECO:0000313" key="3">
    <source>
        <dbReference type="Proteomes" id="UP000250369"/>
    </source>
</evidence>
<proteinExistence type="predicted"/>
<dbReference type="Proteomes" id="UP000250369">
    <property type="component" value="Unassembled WGS sequence"/>
</dbReference>
<dbReference type="AlphaFoldDB" id="A0A329MKT6"/>
<dbReference type="RefSeq" id="WP_113032147.1">
    <property type="nucleotide sequence ID" value="NZ_QMFB01000009.1"/>
</dbReference>
<feature type="transmembrane region" description="Helical" evidence="1">
    <location>
        <begin position="154"/>
        <end position="183"/>
    </location>
</feature>
<dbReference type="PANTHER" id="PTHR37305">
    <property type="entry name" value="INTEGRAL MEMBRANE PROTEIN-RELATED"/>
    <property type="match status" value="1"/>
</dbReference>
<organism evidence="2 3">
    <name type="scientific">Paenibacillus contaminans</name>
    <dbReference type="NCBI Taxonomy" id="450362"/>
    <lineage>
        <taxon>Bacteria</taxon>
        <taxon>Bacillati</taxon>
        <taxon>Bacillota</taxon>
        <taxon>Bacilli</taxon>
        <taxon>Bacillales</taxon>
        <taxon>Paenibacillaceae</taxon>
        <taxon>Paenibacillus</taxon>
    </lineage>
</organism>
<keyword evidence="1" id="KW-1133">Transmembrane helix</keyword>
<keyword evidence="1" id="KW-0812">Transmembrane</keyword>
<feature type="transmembrane region" description="Helical" evidence="1">
    <location>
        <begin position="203"/>
        <end position="225"/>
    </location>
</feature>
<evidence type="ECO:0000313" key="2">
    <source>
        <dbReference type="EMBL" id="RAV20250.1"/>
    </source>
</evidence>
<gene>
    <name evidence="2" type="ORF">DQG23_17465</name>
</gene>
<dbReference type="GO" id="GO:0005886">
    <property type="term" value="C:plasma membrane"/>
    <property type="evidence" value="ECO:0007669"/>
    <property type="project" value="UniProtKB-SubCell"/>
</dbReference>
<feature type="transmembrane region" description="Helical" evidence="1">
    <location>
        <begin position="287"/>
        <end position="309"/>
    </location>
</feature>
<feature type="transmembrane region" description="Helical" evidence="1">
    <location>
        <begin position="237"/>
        <end position="256"/>
    </location>
</feature>
<protein>
    <submittedName>
        <fullName evidence="2">ABC transporter permease</fullName>
    </submittedName>
</protein>
<feature type="transmembrane region" description="Helical" evidence="1">
    <location>
        <begin position="110"/>
        <end position="133"/>
    </location>
</feature>
<comment type="caution">
    <text evidence="2">The sequence shown here is derived from an EMBL/GenBank/DDBJ whole genome shotgun (WGS) entry which is preliminary data.</text>
</comment>
<dbReference type="PANTHER" id="PTHR37305:SF1">
    <property type="entry name" value="MEMBRANE PROTEIN"/>
    <property type="match status" value="1"/>
</dbReference>
<sequence>MSRLFNLVQNENMKIYRRIRTWILIALIVAITAGASIIVYKVKDIVSGDSWRADVQRQIEQDKQLAADKSMPQAARDQFESNVKVGEYRLQHDIPPADNNVWNGVNDMSILIMLVTIFTIIVAADIVAGEFGGGTIKLLLIRPASRSKILLSKYIATLLFSLALLVTLFVSAFIVNGILYGFTGVDLPYVYASKDGVVHEGSMLAHTLGIYGLSCIQLLMVVTLAFMISTVFRSSSLAIGLSMLLLLVGSSINILVNKYSWMKYWLFMNTDLTPYLNGMPPAEGMTMTFSIIVLAVYFIVFNALSWTIFNKRDVAA</sequence>
<accession>A0A329MKT6</accession>
<feature type="transmembrane region" description="Helical" evidence="1">
    <location>
        <begin position="21"/>
        <end position="40"/>
    </location>
</feature>
<keyword evidence="1" id="KW-0472">Membrane</keyword>
<reference evidence="2 3" key="1">
    <citation type="journal article" date="2009" name="Int. J. Syst. Evol. Microbiol.">
        <title>Paenibacillus contaminans sp. nov., isolated from a contaminated laboratory plate.</title>
        <authorList>
            <person name="Chou J.H."/>
            <person name="Lee J.H."/>
            <person name="Lin M.C."/>
            <person name="Chang P.S."/>
            <person name="Arun A.B."/>
            <person name="Young C.C."/>
            <person name="Chen W.M."/>
        </authorList>
    </citation>
    <scope>NUCLEOTIDE SEQUENCE [LARGE SCALE GENOMIC DNA]</scope>
    <source>
        <strain evidence="2 3">CKOBP-6</strain>
    </source>
</reference>
<dbReference type="Pfam" id="PF12679">
    <property type="entry name" value="ABC2_membrane_2"/>
    <property type="match status" value="1"/>
</dbReference>
<keyword evidence="3" id="KW-1185">Reference proteome</keyword>
<dbReference type="OrthoDB" id="8613028at2"/>
<evidence type="ECO:0000256" key="1">
    <source>
        <dbReference type="SAM" id="Phobius"/>
    </source>
</evidence>
<dbReference type="GO" id="GO:0140359">
    <property type="term" value="F:ABC-type transporter activity"/>
    <property type="evidence" value="ECO:0007669"/>
    <property type="project" value="InterPro"/>
</dbReference>
<name>A0A329MKT6_9BACL</name>